<dbReference type="EMBL" id="GBRH01200778">
    <property type="protein sequence ID" value="JAD97117.1"/>
    <property type="molecule type" value="Transcribed_RNA"/>
</dbReference>
<dbReference type="AlphaFoldDB" id="A0A0A9EM79"/>
<protein>
    <submittedName>
        <fullName evidence="1">Uncharacterized protein</fullName>
    </submittedName>
</protein>
<reference evidence="1" key="2">
    <citation type="journal article" date="2015" name="Data Brief">
        <title>Shoot transcriptome of the giant reed, Arundo donax.</title>
        <authorList>
            <person name="Barrero R.A."/>
            <person name="Guerrero F.D."/>
            <person name="Moolhuijzen P."/>
            <person name="Goolsby J.A."/>
            <person name="Tidwell J."/>
            <person name="Bellgard S.E."/>
            <person name="Bellgard M.I."/>
        </authorList>
    </citation>
    <scope>NUCLEOTIDE SEQUENCE</scope>
    <source>
        <tissue evidence="1">Shoot tissue taken approximately 20 cm above the soil surface</tissue>
    </source>
</reference>
<sequence length="109" mass="12594">MKKEREQGYSRIITEFQAARPNLFPRCQDHTNTKWKQCQYATISNNLWSFLGPVENHRARNAALLAEFQNVQKKKKGQVALQGYQSLLSFIDIEVLQLHYIQVPVSCAA</sequence>
<organism evidence="1">
    <name type="scientific">Arundo donax</name>
    <name type="common">Giant reed</name>
    <name type="synonym">Donax arundinaceus</name>
    <dbReference type="NCBI Taxonomy" id="35708"/>
    <lineage>
        <taxon>Eukaryota</taxon>
        <taxon>Viridiplantae</taxon>
        <taxon>Streptophyta</taxon>
        <taxon>Embryophyta</taxon>
        <taxon>Tracheophyta</taxon>
        <taxon>Spermatophyta</taxon>
        <taxon>Magnoliopsida</taxon>
        <taxon>Liliopsida</taxon>
        <taxon>Poales</taxon>
        <taxon>Poaceae</taxon>
        <taxon>PACMAD clade</taxon>
        <taxon>Arundinoideae</taxon>
        <taxon>Arundineae</taxon>
        <taxon>Arundo</taxon>
    </lineage>
</organism>
<accession>A0A0A9EM79</accession>
<proteinExistence type="predicted"/>
<reference evidence="1" key="1">
    <citation type="submission" date="2014-09" db="EMBL/GenBank/DDBJ databases">
        <authorList>
            <person name="Magalhaes I.L.F."/>
            <person name="Oliveira U."/>
            <person name="Santos F.R."/>
            <person name="Vidigal T.H.D.A."/>
            <person name="Brescovit A.D."/>
            <person name="Santos A.J."/>
        </authorList>
    </citation>
    <scope>NUCLEOTIDE SEQUENCE</scope>
    <source>
        <tissue evidence="1">Shoot tissue taken approximately 20 cm above the soil surface</tissue>
    </source>
</reference>
<evidence type="ECO:0000313" key="1">
    <source>
        <dbReference type="EMBL" id="JAD97117.1"/>
    </source>
</evidence>
<name>A0A0A9EM79_ARUDO</name>